<protein>
    <submittedName>
        <fullName evidence="5">AraC family transcriptional regulator</fullName>
    </submittedName>
</protein>
<dbReference type="SMART" id="SM00342">
    <property type="entry name" value="HTH_ARAC"/>
    <property type="match status" value="1"/>
</dbReference>
<dbReference type="PROSITE" id="PS01124">
    <property type="entry name" value="HTH_ARAC_FAMILY_2"/>
    <property type="match status" value="1"/>
</dbReference>
<keyword evidence="2" id="KW-0238">DNA-binding</keyword>
<dbReference type="RefSeq" id="WP_167401365.1">
    <property type="nucleotide sequence ID" value="NZ_PQGA01000029.1"/>
</dbReference>
<dbReference type="Pfam" id="PF12833">
    <property type="entry name" value="HTH_18"/>
    <property type="match status" value="1"/>
</dbReference>
<dbReference type="PANTHER" id="PTHR46796">
    <property type="entry name" value="HTH-TYPE TRANSCRIPTIONAL ACTIVATOR RHAS-RELATED"/>
    <property type="match status" value="1"/>
</dbReference>
<dbReference type="InterPro" id="IPR018062">
    <property type="entry name" value="HTH_AraC-typ_CS"/>
</dbReference>
<keyword evidence="3" id="KW-0804">Transcription</keyword>
<dbReference type="InterPro" id="IPR020449">
    <property type="entry name" value="Tscrpt_reg_AraC-type_HTH"/>
</dbReference>
<dbReference type="AlphaFoldDB" id="A0A2S4LTL2"/>
<sequence length="301" mass="33486">MHPIIESVSEAWKIAPLSVLPVEHDVAGARWLCAASKHRTPFTSPPLEEIHVVSLVLRAFNVQCWVDGEMFYRGRVPANRLRVVPAGNSPSWVADSIVEMFHVYIPDAALRRRLSVLGYRGDVASSLLRATNYVSDPLLQNLMQRLAVTVRAKGRLQEQYLNTLSDALLLHLLSYYNGHQPGFSESRDPRQLAIEAAIDEIANSLGTHTDIGTLASNAGVSVSQFTRNFRQTTGLTPHQYRLRLRIEAAKEKLKGGMESLATIADELGFADQAHFTRAFRQFAGMTPGEFSTAFRRSVMSK</sequence>
<dbReference type="InterPro" id="IPR050204">
    <property type="entry name" value="AraC_XylS_family_regulators"/>
</dbReference>
<dbReference type="EMBL" id="PQGA01000029">
    <property type="protein sequence ID" value="POR45782.1"/>
    <property type="molecule type" value="Genomic_DNA"/>
</dbReference>
<accession>A0A2S4LTL2</accession>
<dbReference type="InterPro" id="IPR018060">
    <property type="entry name" value="HTH_AraC"/>
</dbReference>
<evidence type="ECO:0000313" key="5">
    <source>
        <dbReference type="EMBL" id="POR45782.1"/>
    </source>
</evidence>
<reference evidence="5 6" key="1">
    <citation type="submission" date="2018-01" db="EMBL/GenBank/DDBJ databases">
        <title>Genomic Encyclopedia of Type Strains, Phase III (KMG-III): the genomes of soil and plant-associated and newly described type strains.</title>
        <authorList>
            <person name="Whitman W."/>
        </authorList>
    </citation>
    <scope>NUCLEOTIDE SEQUENCE [LARGE SCALE GENOMIC DNA]</scope>
    <source>
        <strain evidence="5 6">JCM 18070</strain>
    </source>
</reference>
<evidence type="ECO:0000256" key="3">
    <source>
        <dbReference type="ARBA" id="ARBA00023163"/>
    </source>
</evidence>
<dbReference type="InterPro" id="IPR009057">
    <property type="entry name" value="Homeodomain-like_sf"/>
</dbReference>
<keyword evidence="6" id="KW-1185">Reference proteome</keyword>
<dbReference type="PANTHER" id="PTHR46796:SF14">
    <property type="entry name" value="TRANSCRIPTIONAL REGULATORY PROTEIN"/>
    <property type="match status" value="1"/>
</dbReference>
<evidence type="ECO:0000256" key="2">
    <source>
        <dbReference type="ARBA" id="ARBA00023125"/>
    </source>
</evidence>
<name>A0A2S4LTL2_9BURK</name>
<dbReference type="GO" id="GO:0003700">
    <property type="term" value="F:DNA-binding transcription factor activity"/>
    <property type="evidence" value="ECO:0007669"/>
    <property type="project" value="InterPro"/>
</dbReference>
<proteinExistence type="predicted"/>
<dbReference type="PROSITE" id="PS00041">
    <property type="entry name" value="HTH_ARAC_FAMILY_1"/>
    <property type="match status" value="1"/>
</dbReference>
<comment type="caution">
    <text evidence="5">The sequence shown here is derived from an EMBL/GenBank/DDBJ whole genome shotgun (WGS) entry which is preliminary data.</text>
</comment>
<feature type="domain" description="HTH araC/xylS-type" evidence="4">
    <location>
        <begin position="195"/>
        <end position="293"/>
    </location>
</feature>
<evidence type="ECO:0000259" key="4">
    <source>
        <dbReference type="PROSITE" id="PS01124"/>
    </source>
</evidence>
<evidence type="ECO:0000313" key="6">
    <source>
        <dbReference type="Proteomes" id="UP000237381"/>
    </source>
</evidence>
<dbReference type="PRINTS" id="PR00032">
    <property type="entry name" value="HTHARAC"/>
</dbReference>
<dbReference type="SUPFAM" id="SSF46689">
    <property type="entry name" value="Homeodomain-like"/>
    <property type="match status" value="2"/>
</dbReference>
<dbReference type="Gene3D" id="1.10.10.60">
    <property type="entry name" value="Homeodomain-like"/>
    <property type="match status" value="2"/>
</dbReference>
<evidence type="ECO:0000256" key="1">
    <source>
        <dbReference type="ARBA" id="ARBA00023015"/>
    </source>
</evidence>
<gene>
    <name evidence="5" type="ORF">B0G62_1297</name>
</gene>
<keyword evidence="1" id="KW-0805">Transcription regulation</keyword>
<organism evidence="5 6">
    <name type="scientific">Paraburkholderia eburnea</name>
    <dbReference type="NCBI Taxonomy" id="1189126"/>
    <lineage>
        <taxon>Bacteria</taxon>
        <taxon>Pseudomonadati</taxon>
        <taxon>Pseudomonadota</taxon>
        <taxon>Betaproteobacteria</taxon>
        <taxon>Burkholderiales</taxon>
        <taxon>Burkholderiaceae</taxon>
        <taxon>Paraburkholderia</taxon>
    </lineage>
</organism>
<dbReference type="Proteomes" id="UP000237381">
    <property type="component" value="Unassembled WGS sequence"/>
</dbReference>
<dbReference type="GO" id="GO:0043565">
    <property type="term" value="F:sequence-specific DNA binding"/>
    <property type="evidence" value="ECO:0007669"/>
    <property type="project" value="InterPro"/>
</dbReference>